<dbReference type="Proteomes" id="UP000010866">
    <property type="component" value="Chromosome"/>
</dbReference>
<sequence length="243" mass="27545">MHQLLSLMHSSSHCVFLSGAGISTLSGIPDFRGSKGIYKQFDADKIFDIHYFRKDPAYFYTHGREFIYNLEEKEPNIIHRMLAKLEDEGMVKSIITQNIDMLHQKAGSRRVIEIHGSPAQHTCLHCGKKFPYELISPIVHSHQVVPKCDRCGGLVKPDIVFFGEMLDQNSFSQAISESSQADLMVVIGSSLVVHPAASLPLNAIKHGCRLVIVNNMPTPLDEYAYLRYTDLEEVFRYLEKEIH</sequence>
<dbReference type="InterPro" id="IPR050134">
    <property type="entry name" value="NAD-dep_sirtuin_deacylases"/>
</dbReference>
<dbReference type="SUPFAM" id="SSF52467">
    <property type="entry name" value="DHS-like NAD/FAD-binding domain"/>
    <property type="match status" value="1"/>
</dbReference>
<dbReference type="NCBIfam" id="NF001753">
    <property type="entry name" value="PRK00481.1-3"/>
    <property type="match status" value="1"/>
</dbReference>
<dbReference type="OrthoDB" id="728at2157"/>
<dbReference type="STRING" id="867904.Metho_1061"/>
<feature type="binding site" evidence="3">
    <location>
        <position position="126"/>
    </location>
    <ligand>
        <name>Zn(2+)</name>
        <dbReference type="ChEBI" id="CHEBI:29105"/>
    </ligand>
</feature>
<dbReference type="InterPro" id="IPR026591">
    <property type="entry name" value="Sirtuin_cat_small_dom_sf"/>
</dbReference>
<dbReference type="InterPro" id="IPR003000">
    <property type="entry name" value="Sirtuin"/>
</dbReference>
<keyword evidence="1" id="KW-0808">Transferase</keyword>
<dbReference type="NCBIfam" id="NF001752">
    <property type="entry name" value="PRK00481.1-1"/>
    <property type="match status" value="1"/>
</dbReference>
<keyword evidence="3" id="KW-0479">Metal-binding</keyword>
<dbReference type="Pfam" id="PF02146">
    <property type="entry name" value="SIR2"/>
    <property type="match status" value="1"/>
</dbReference>
<dbReference type="PROSITE" id="PS50305">
    <property type="entry name" value="SIRTUIN"/>
    <property type="match status" value="1"/>
</dbReference>
<dbReference type="GO" id="GO:0017136">
    <property type="term" value="F:histone deacetylase activity, NAD-dependent"/>
    <property type="evidence" value="ECO:0007669"/>
    <property type="project" value="TreeGrafter"/>
</dbReference>
<dbReference type="AlphaFoldDB" id="L0KV50"/>
<accession>L0KV50</accession>
<dbReference type="GO" id="GO:0046872">
    <property type="term" value="F:metal ion binding"/>
    <property type="evidence" value="ECO:0007669"/>
    <property type="project" value="UniProtKB-KW"/>
</dbReference>
<dbReference type="PANTHER" id="PTHR11085:SF4">
    <property type="entry name" value="NAD-DEPENDENT PROTEIN DEACYLASE"/>
    <property type="match status" value="1"/>
</dbReference>
<evidence type="ECO:0000259" key="4">
    <source>
        <dbReference type="PROSITE" id="PS50305"/>
    </source>
</evidence>
<evidence type="ECO:0000256" key="1">
    <source>
        <dbReference type="ARBA" id="ARBA00022679"/>
    </source>
</evidence>
<feature type="active site" description="Proton acceptor" evidence="3">
    <location>
        <position position="115"/>
    </location>
</feature>
<gene>
    <name evidence="5" type="ordered locus">Metho_1061</name>
</gene>
<name>L0KV50_METHD</name>
<keyword evidence="3" id="KW-0862">Zinc</keyword>
<proteinExistence type="predicted"/>
<feature type="binding site" evidence="3">
    <location>
        <position position="123"/>
    </location>
    <ligand>
        <name>Zn(2+)</name>
        <dbReference type="ChEBI" id="CHEBI:29105"/>
    </ligand>
</feature>
<evidence type="ECO:0000256" key="3">
    <source>
        <dbReference type="PROSITE-ProRule" id="PRU00236"/>
    </source>
</evidence>
<protein>
    <submittedName>
        <fullName evidence="5">NAD-dependent protein deacetylase, SIR2 family</fullName>
    </submittedName>
</protein>
<organism evidence="5 6">
    <name type="scientific">Methanomethylovorans hollandica (strain DSM 15978 / NBRC 107637 / DMS1)</name>
    <dbReference type="NCBI Taxonomy" id="867904"/>
    <lineage>
        <taxon>Archaea</taxon>
        <taxon>Methanobacteriati</taxon>
        <taxon>Methanobacteriota</taxon>
        <taxon>Stenosarchaea group</taxon>
        <taxon>Methanomicrobia</taxon>
        <taxon>Methanosarcinales</taxon>
        <taxon>Methanosarcinaceae</taxon>
        <taxon>Methanomethylovorans</taxon>
    </lineage>
</organism>
<reference evidence="6" key="1">
    <citation type="submission" date="2012-02" db="EMBL/GenBank/DDBJ databases">
        <title>Complete sequence of chromosome of Methanomethylovorans hollandica DSM 15978.</title>
        <authorList>
            <person name="Lucas S."/>
            <person name="Copeland A."/>
            <person name="Lapidus A."/>
            <person name="Glavina del Rio T."/>
            <person name="Dalin E."/>
            <person name="Tice H."/>
            <person name="Bruce D."/>
            <person name="Goodwin L."/>
            <person name="Pitluck S."/>
            <person name="Peters L."/>
            <person name="Mikhailova N."/>
            <person name="Held B."/>
            <person name="Kyrpides N."/>
            <person name="Mavromatis K."/>
            <person name="Ivanova N."/>
            <person name="Brettin T."/>
            <person name="Detter J.C."/>
            <person name="Han C."/>
            <person name="Larimer F."/>
            <person name="Land M."/>
            <person name="Hauser L."/>
            <person name="Markowitz V."/>
            <person name="Cheng J.-F."/>
            <person name="Hugenholtz P."/>
            <person name="Woyke T."/>
            <person name="Wu D."/>
            <person name="Spring S."/>
            <person name="Schroeder M."/>
            <person name="Brambilla E."/>
            <person name="Klenk H.-P."/>
            <person name="Eisen J.A."/>
        </authorList>
    </citation>
    <scope>NUCLEOTIDE SEQUENCE [LARGE SCALE GENOMIC DNA]</scope>
    <source>
        <strain evidence="6">DSM 15978 / NBRC 107637 / DMS1</strain>
    </source>
</reference>
<feature type="domain" description="Deacetylase sirtuin-type" evidence="4">
    <location>
        <begin position="1"/>
        <end position="241"/>
    </location>
</feature>
<dbReference type="Gene3D" id="3.40.50.1220">
    <property type="entry name" value="TPP-binding domain"/>
    <property type="match status" value="1"/>
</dbReference>
<dbReference type="GO" id="GO:0070403">
    <property type="term" value="F:NAD+ binding"/>
    <property type="evidence" value="ECO:0007669"/>
    <property type="project" value="InterPro"/>
</dbReference>
<evidence type="ECO:0000313" key="6">
    <source>
        <dbReference type="Proteomes" id="UP000010866"/>
    </source>
</evidence>
<keyword evidence="2" id="KW-0520">NAD</keyword>
<dbReference type="InterPro" id="IPR026590">
    <property type="entry name" value="Ssirtuin_cat_dom"/>
</dbReference>
<dbReference type="RefSeq" id="WP_015324463.1">
    <property type="nucleotide sequence ID" value="NC_019977.1"/>
</dbReference>
<feature type="binding site" evidence="3">
    <location>
        <position position="148"/>
    </location>
    <ligand>
        <name>Zn(2+)</name>
        <dbReference type="ChEBI" id="CHEBI:29105"/>
    </ligand>
</feature>
<dbReference type="Gene3D" id="3.30.1600.10">
    <property type="entry name" value="SIR2/SIRT2 'Small Domain"/>
    <property type="match status" value="1"/>
</dbReference>
<dbReference type="InterPro" id="IPR029035">
    <property type="entry name" value="DHS-like_NAD/FAD-binding_dom"/>
</dbReference>
<dbReference type="EMBL" id="CP003362">
    <property type="protein sequence ID" value="AGB49297.1"/>
    <property type="molecule type" value="Genomic_DNA"/>
</dbReference>
<dbReference type="GeneID" id="14406870"/>
<feature type="binding site" evidence="3">
    <location>
        <position position="151"/>
    </location>
    <ligand>
        <name>Zn(2+)</name>
        <dbReference type="ChEBI" id="CHEBI:29105"/>
    </ligand>
</feature>
<dbReference type="HOGENOM" id="CLU_023643_3_0_2"/>
<dbReference type="PANTHER" id="PTHR11085">
    <property type="entry name" value="NAD-DEPENDENT PROTEIN DEACYLASE SIRTUIN-5, MITOCHONDRIAL-RELATED"/>
    <property type="match status" value="1"/>
</dbReference>
<dbReference type="KEGG" id="mhz:Metho_1061"/>
<evidence type="ECO:0000313" key="5">
    <source>
        <dbReference type="EMBL" id="AGB49297.1"/>
    </source>
</evidence>
<keyword evidence="6" id="KW-1185">Reference proteome</keyword>
<evidence type="ECO:0000256" key="2">
    <source>
        <dbReference type="ARBA" id="ARBA00023027"/>
    </source>
</evidence>